<dbReference type="EMBL" id="JAGFNK010000005">
    <property type="protein sequence ID" value="KAI9512781.1"/>
    <property type="molecule type" value="Genomic_DNA"/>
</dbReference>
<reference evidence="1" key="1">
    <citation type="submission" date="2021-03" db="EMBL/GenBank/DDBJ databases">
        <title>Evolutionary priming and transition to the ectomycorrhizal habit in an iconic lineage of mushroom-forming fungi: is preadaptation a requirement?</title>
        <authorList>
            <consortium name="DOE Joint Genome Institute"/>
            <person name="Looney B.P."/>
            <person name="Miyauchi S."/>
            <person name="Morin E."/>
            <person name="Drula E."/>
            <person name="Courty P.E."/>
            <person name="Chicoki N."/>
            <person name="Fauchery L."/>
            <person name="Kohler A."/>
            <person name="Kuo A."/>
            <person name="LaButti K."/>
            <person name="Pangilinan J."/>
            <person name="Lipzen A."/>
            <person name="Riley R."/>
            <person name="Andreopoulos W."/>
            <person name="He G."/>
            <person name="Johnson J."/>
            <person name="Barry K.W."/>
            <person name="Grigoriev I.V."/>
            <person name="Nagy L."/>
            <person name="Hibbett D."/>
            <person name="Henrissat B."/>
            <person name="Matheny P.B."/>
            <person name="Labbe J."/>
            <person name="Martin A.F."/>
        </authorList>
    </citation>
    <scope>NUCLEOTIDE SEQUENCE</scope>
    <source>
        <strain evidence="1">BPL698</strain>
    </source>
</reference>
<name>A0ACC0UMH4_9AGAM</name>
<proteinExistence type="predicted"/>
<comment type="caution">
    <text evidence="1">The sequence shown here is derived from an EMBL/GenBank/DDBJ whole genome shotgun (WGS) entry which is preliminary data.</text>
</comment>
<evidence type="ECO:0000313" key="1">
    <source>
        <dbReference type="EMBL" id="KAI9512781.1"/>
    </source>
</evidence>
<protein>
    <submittedName>
        <fullName evidence="1">Uncharacterized protein</fullName>
    </submittedName>
</protein>
<evidence type="ECO:0000313" key="2">
    <source>
        <dbReference type="Proteomes" id="UP001207468"/>
    </source>
</evidence>
<keyword evidence="2" id="KW-1185">Reference proteome</keyword>
<gene>
    <name evidence="1" type="ORF">F5148DRAFT_1145777</name>
</gene>
<dbReference type="Proteomes" id="UP001207468">
    <property type="component" value="Unassembled WGS sequence"/>
</dbReference>
<organism evidence="1 2">
    <name type="scientific">Russula earlei</name>
    <dbReference type="NCBI Taxonomy" id="71964"/>
    <lineage>
        <taxon>Eukaryota</taxon>
        <taxon>Fungi</taxon>
        <taxon>Dikarya</taxon>
        <taxon>Basidiomycota</taxon>
        <taxon>Agaricomycotina</taxon>
        <taxon>Agaricomycetes</taxon>
        <taxon>Russulales</taxon>
        <taxon>Russulaceae</taxon>
        <taxon>Russula</taxon>
    </lineage>
</organism>
<accession>A0ACC0UMH4</accession>
<sequence length="111" mass="12543">MGHQRMVMPQAHKTPSPMAYWTSSLCLGKGQAGMVEVVWDKRTGHQFACKMIIMHEGLLKQLVCELAFLSGLRHTNMVHFYNVYMLPSNSEVKLMMELCEGKSLATIGEQI</sequence>